<keyword evidence="4 6" id="KW-0472">Membrane</keyword>
<comment type="subcellular location">
    <subcellularLocation>
        <location evidence="1">Membrane</location>
        <topology evidence="1">Multi-pass membrane protein</topology>
    </subcellularLocation>
</comment>
<evidence type="ECO:0000313" key="8">
    <source>
        <dbReference type="EMBL" id="KAB2569895.1"/>
    </source>
</evidence>
<gene>
    <name evidence="8" type="ORF">DBV05_g11431</name>
</gene>
<feature type="domain" description="Rhodopsin" evidence="7">
    <location>
        <begin position="17"/>
        <end position="265"/>
    </location>
</feature>
<evidence type="ECO:0000256" key="4">
    <source>
        <dbReference type="ARBA" id="ARBA00023136"/>
    </source>
</evidence>
<feature type="transmembrane region" description="Helical" evidence="6">
    <location>
        <begin position="20"/>
        <end position="40"/>
    </location>
</feature>
<name>A0A5N5CWZ9_9PEZI</name>
<proteinExistence type="inferred from homology"/>
<dbReference type="Proteomes" id="UP000325902">
    <property type="component" value="Unassembled WGS sequence"/>
</dbReference>
<evidence type="ECO:0000256" key="3">
    <source>
        <dbReference type="ARBA" id="ARBA00022989"/>
    </source>
</evidence>
<feature type="transmembrane region" description="Helical" evidence="6">
    <location>
        <begin position="190"/>
        <end position="210"/>
    </location>
</feature>
<evidence type="ECO:0000256" key="5">
    <source>
        <dbReference type="ARBA" id="ARBA00038359"/>
    </source>
</evidence>
<keyword evidence="3 6" id="KW-1133">Transmembrane helix</keyword>
<dbReference type="InterPro" id="IPR049326">
    <property type="entry name" value="Rhodopsin_dom_fungi"/>
</dbReference>
<dbReference type="Pfam" id="PF20684">
    <property type="entry name" value="Fung_rhodopsin"/>
    <property type="match status" value="1"/>
</dbReference>
<evidence type="ECO:0000256" key="2">
    <source>
        <dbReference type="ARBA" id="ARBA00022692"/>
    </source>
</evidence>
<feature type="transmembrane region" description="Helical" evidence="6">
    <location>
        <begin position="106"/>
        <end position="129"/>
    </location>
</feature>
<protein>
    <recommendedName>
        <fullName evidence="7">Rhodopsin domain-containing protein</fullName>
    </recommendedName>
</protein>
<feature type="transmembrane region" description="Helical" evidence="6">
    <location>
        <begin position="71"/>
        <end position="94"/>
    </location>
</feature>
<accession>A0A5N5CWZ9</accession>
<comment type="similarity">
    <text evidence="5">Belongs to the SAT4 family.</text>
</comment>
<evidence type="ECO:0000256" key="1">
    <source>
        <dbReference type="ARBA" id="ARBA00004141"/>
    </source>
</evidence>
<reference evidence="8 9" key="1">
    <citation type="journal article" date="2019" name="Sci. Rep.">
        <title>A multi-omics analysis of the grapevine pathogen Lasiodiplodia theobromae reveals that temperature affects the expression of virulence- and pathogenicity-related genes.</title>
        <authorList>
            <person name="Felix C."/>
            <person name="Meneses R."/>
            <person name="Goncalves M.F.M."/>
            <person name="Tilleman L."/>
            <person name="Duarte A.S."/>
            <person name="Jorrin-Novo J.V."/>
            <person name="Van de Peer Y."/>
            <person name="Deforce D."/>
            <person name="Van Nieuwerburgh F."/>
            <person name="Esteves A.C."/>
            <person name="Alves A."/>
        </authorList>
    </citation>
    <scope>NUCLEOTIDE SEQUENCE [LARGE SCALE GENOMIC DNA]</scope>
    <source>
        <strain evidence="8 9">LA-SOL3</strain>
    </source>
</reference>
<dbReference type="AlphaFoldDB" id="A0A5N5CWZ9"/>
<dbReference type="GO" id="GO:0016020">
    <property type="term" value="C:membrane"/>
    <property type="evidence" value="ECO:0007669"/>
    <property type="project" value="UniProtKB-SubCell"/>
</dbReference>
<dbReference type="InterPro" id="IPR052337">
    <property type="entry name" value="SAT4-like"/>
</dbReference>
<dbReference type="PANTHER" id="PTHR33048">
    <property type="entry name" value="PTH11-LIKE INTEGRAL MEMBRANE PROTEIN (AFU_ORTHOLOGUE AFUA_5G11245)"/>
    <property type="match status" value="1"/>
</dbReference>
<comment type="caution">
    <text evidence="8">The sequence shown here is derived from an EMBL/GenBank/DDBJ whole genome shotgun (WGS) entry which is preliminary data.</text>
</comment>
<evidence type="ECO:0000259" key="7">
    <source>
        <dbReference type="Pfam" id="PF20684"/>
    </source>
</evidence>
<dbReference type="EMBL" id="VCHE01000162">
    <property type="protein sequence ID" value="KAB2569895.1"/>
    <property type="molecule type" value="Genomic_DNA"/>
</dbReference>
<organism evidence="8 9">
    <name type="scientific">Lasiodiplodia theobromae</name>
    <dbReference type="NCBI Taxonomy" id="45133"/>
    <lineage>
        <taxon>Eukaryota</taxon>
        <taxon>Fungi</taxon>
        <taxon>Dikarya</taxon>
        <taxon>Ascomycota</taxon>
        <taxon>Pezizomycotina</taxon>
        <taxon>Dothideomycetes</taxon>
        <taxon>Dothideomycetes incertae sedis</taxon>
        <taxon>Botryosphaeriales</taxon>
        <taxon>Botryosphaeriaceae</taxon>
        <taxon>Lasiodiplodia</taxon>
    </lineage>
</organism>
<evidence type="ECO:0000256" key="6">
    <source>
        <dbReference type="SAM" id="Phobius"/>
    </source>
</evidence>
<dbReference type="PANTHER" id="PTHR33048:SF157">
    <property type="entry name" value="INTEGRAL MEMBRANE PROTEIN"/>
    <property type="match status" value="1"/>
</dbReference>
<keyword evidence="9" id="KW-1185">Reference proteome</keyword>
<sequence length="334" mass="36649">MFGGWYRFGSDCLVGCLDDLFCLLAVIPTIGTAVVLVYGAQVNVLGQHNDASNAENWISTTTPDLVLLEKFVYIVFVMQPLAIGFIKLSFLFFYRRIFFVYNSFQVVSLVLVAITAAWIIAFFFGFTFACGTNFATNWASLAEIGEKCGFGFMATVVYAILDAVLDFIILVLPFPWIWKLQMPTIRKLQVCGVFMLGGVAVASAIVRMVICIQQSTPSSALEKATVMGLPPYDILGITSAGIFWTVIETNVALIACCLPTIHSVLNPHAFGAAISRLHGFFASKVSTQTSSKEVLPLSNLVGPTRFSRISSNREHTDVALTNKQRGEFSRVDSR</sequence>
<dbReference type="OrthoDB" id="5393606at2759"/>
<feature type="transmembrane region" description="Helical" evidence="6">
    <location>
        <begin position="149"/>
        <end position="178"/>
    </location>
</feature>
<keyword evidence="2 6" id="KW-0812">Transmembrane</keyword>
<evidence type="ECO:0000313" key="9">
    <source>
        <dbReference type="Proteomes" id="UP000325902"/>
    </source>
</evidence>